<organism evidence="1 2">
    <name type="scientific">Ancylostoma duodenale</name>
    <dbReference type="NCBI Taxonomy" id="51022"/>
    <lineage>
        <taxon>Eukaryota</taxon>
        <taxon>Metazoa</taxon>
        <taxon>Ecdysozoa</taxon>
        <taxon>Nematoda</taxon>
        <taxon>Chromadorea</taxon>
        <taxon>Rhabditida</taxon>
        <taxon>Rhabditina</taxon>
        <taxon>Rhabditomorpha</taxon>
        <taxon>Strongyloidea</taxon>
        <taxon>Ancylostomatidae</taxon>
        <taxon>Ancylostomatinae</taxon>
        <taxon>Ancylostoma</taxon>
    </lineage>
</organism>
<dbReference type="EMBL" id="KN755953">
    <property type="protein sequence ID" value="KIH48946.1"/>
    <property type="molecule type" value="Genomic_DNA"/>
</dbReference>
<dbReference type="Proteomes" id="UP000054047">
    <property type="component" value="Unassembled WGS sequence"/>
</dbReference>
<proteinExistence type="predicted"/>
<dbReference type="Pfam" id="PF05577">
    <property type="entry name" value="Peptidase_S28"/>
    <property type="match status" value="1"/>
</dbReference>
<dbReference type="GO" id="GO:0070008">
    <property type="term" value="F:serine-type exopeptidase activity"/>
    <property type="evidence" value="ECO:0007669"/>
    <property type="project" value="InterPro"/>
</dbReference>
<evidence type="ECO:0000313" key="2">
    <source>
        <dbReference type="Proteomes" id="UP000054047"/>
    </source>
</evidence>
<sequence>MSYNDIQTFYTVIFGNFQGAVQYSGDNRGAYKNGYGIPEVCKIMNNKSNEPIMNLQMVNVYMSSMYGSFEHTDNSYDDMVTYLKKEQFGDTLDFDCEFLTHRFWK</sequence>
<accession>A0A0C2FVK9</accession>
<name>A0A0C2FVK9_9BILA</name>
<dbReference type="OrthoDB" id="5850936at2759"/>
<reference evidence="1 2" key="1">
    <citation type="submission" date="2013-12" db="EMBL/GenBank/DDBJ databases">
        <title>Draft genome of the parsitic nematode Ancylostoma duodenale.</title>
        <authorList>
            <person name="Mitreva M."/>
        </authorList>
    </citation>
    <scope>NUCLEOTIDE SEQUENCE [LARGE SCALE GENOMIC DNA]</scope>
    <source>
        <strain evidence="1 2">Zhejiang</strain>
    </source>
</reference>
<evidence type="ECO:0000313" key="1">
    <source>
        <dbReference type="EMBL" id="KIH48946.1"/>
    </source>
</evidence>
<keyword evidence="2" id="KW-1185">Reference proteome</keyword>
<dbReference type="InterPro" id="IPR008758">
    <property type="entry name" value="Peptidase_S28"/>
</dbReference>
<gene>
    <name evidence="1" type="ORF">ANCDUO_20981</name>
</gene>
<dbReference type="GO" id="GO:0006508">
    <property type="term" value="P:proteolysis"/>
    <property type="evidence" value="ECO:0007669"/>
    <property type="project" value="InterPro"/>
</dbReference>
<dbReference type="AlphaFoldDB" id="A0A0C2FVK9"/>
<protein>
    <submittedName>
        <fullName evidence="1">Uncharacterized protein</fullName>
    </submittedName>
</protein>